<keyword evidence="2" id="KW-0418">Kinase</keyword>
<proteinExistence type="predicted"/>
<dbReference type="SUPFAM" id="SSF53613">
    <property type="entry name" value="Ribokinase-like"/>
    <property type="match status" value="1"/>
</dbReference>
<evidence type="ECO:0000259" key="1">
    <source>
        <dbReference type="Pfam" id="PF00294"/>
    </source>
</evidence>
<dbReference type="EMBL" id="CP015583">
    <property type="protein sequence ID" value="APT55861.1"/>
    <property type="molecule type" value="Genomic_DNA"/>
</dbReference>
<dbReference type="Proteomes" id="UP000185494">
    <property type="component" value="Chromosome 1"/>
</dbReference>
<dbReference type="InterPro" id="IPR011611">
    <property type="entry name" value="PfkB_dom"/>
</dbReference>
<organism evidence="2 3">
    <name type="scientific">Roseomonas gilardii</name>
    <dbReference type="NCBI Taxonomy" id="257708"/>
    <lineage>
        <taxon>Bacteria</taxon>
        <taxon>Pseudomonadati</taxon>
        <taxon>Pseudomonadota</taxon>
        <taxon>Alphaproteobacteria</taxon>
        <taxon>Acetobacterales</taxon>
        <taxon>Roseomonadaceae</taxon>
        <taxon>Roseomonas</taxon>
    </lineage>
</organism>
<keyword evidence="2" id="KW-0808">Transferase</keyword>
<dbReference type="Pfam" id="PF00294">
    <property type="entry name" value="PfkB"/>
    <property type="match status" value="1"/>
</dbReference>
<dbReference type="Gene3D" id="3.40.1190.20">
    <property type="match status" value="1"/>
</dbReference>
<dbReference type="GO" id="GO:0016301">
    <property type="term" value="F:kinase activity"/>
    <property type="evidence" value="ECO:0007669"/>
    <property type="project" value="UniProtKB-KW"/>
</dbReference>
<evidence type="ECO:0000313" key="3">
    <source>
        <dbReference type="Proteomes" id="UP000185494"/>
    </source>
</evidence>
<name>A0A1L7AAS8_9PROT</name>
<dbReference type="RefSeq" id="WP_075796831.1">
    <property type="nucleotide sequence ID" value="NZ_CP015583.1"/>
</dbReference>
<dbReference type="InterPro" id="IPR029056">
    <property type="entry name" value="Ribokinase-like"/>
</dbReference>
<reference evidence="2 3" key="1">
    <citation type="submission" date="2016-05" db="EMBL/GenBank/DDBJ databases">
        <title>Complete Genome and Methylome Analysis of Psychrotrophic Bacterial Isolates from Antarctic Lake Untersee.</title>
        <authorList>
            <person name="Fomenkov A."/>
            <person name="Akimov V.N."/>
            <person name="Vasilyeva L.V."/>
            <person name="Andersen D."/>
            <person name="Vincze T."/>
            <person name="Roberts R.J."/>
        </authorList>
    </citation>
    <scope>NUCLEOTIDE SEQUENCE [LARGE SCALE GENOMIC DNA]</scope>
    <source>
        <strain evidence="2 3">U14-5</strain>
    </source>
</reference>
<dbReference type="KEGG" id="rgi:RGI145_00720"/>
<evidence type="ECO:0000313" key="2">
    <source>
        <dbReference type="EMBL" id="APT55861.1"/>
    </source>
</evidence>
<dbReference type="InterPro" id="IPR052562">
    <property type="entry name" value="Ketohexokinase-related"/>
</dbReference>
<sequence>MASDGRVICIGGVLWETSFLVDEIPGRGVKLLPRGMQQIASGMAVSAAAAIARLGHPVELWSLVGRDANGQACLDNLAADGIDVGHLLQLEGARTPVSAILVDPAGERLVVPYFDPRLYAAPVALPLERLDGAGAVLVDMRWADAGEVAMRHARDRGVPTVLDADLAPPELLRRLMPLADHVLLSEVALDALSGGRPPAEALRGLVAELPGAEVVGVTLGAQGALVWERAAPDSLQPFPVEPIRAVDTLNAGDIWHGAYVHGLVRGLGTGERVRFAHAAAAIKCERPGGRLGAPTLAEVLSRLG</sequence>
<dbReference type="STRING" id="257708.RGI145_00720"/>
<dbReference type="PANTHER" id="PTHR42774:SF3">
    <property type="entry name" value="KETOHEXOKINASE"/>
    <property type="match status" value="1"/>
</dbReference>
<dbReference type="eggNOG" id="COG0524">
    <property type="taxonomic scope" value="Bacteria"/>
</dbReference>
<dbReference type="PANTHER" id="PTHR42774">
    <property type="entry name" value="PHOSPHOTRANSFERASE SYSTEM TRANSPORT PROTEIN"/>
    <property type="match status" value="1"/>
</dbReference>
<feature type="domain" description="Carbohydrate kinase PfkB" evidence="1">
    <location>
        <begin position="6"/>
        <end position="295"/>
    </location>
</feature>
<dbReference type="AlphaFoldDB" id="A0A1L7AAS8"/>
<protein>
    <submittedName>
        <fullName evidence="2">Sugar kinase</fullName>
    </submittedName>
</protein>
<accession>A0A1L7AAS8</accession>
<gene>
    <name evidence="2" type="ORF">RGI145_00720</name>
</gene>